<dbReference type="AlphaFoldDB" id="A0A2A6ZXS1"/>
<dbReference type="InterPro" id="IPR051913">
    <property type="entry name" value="GH2_Domain-Containing"/>
</dbReference>
<dbReference type="PANTHER" id="PTHR42732">
    <property type="entry name" value="BETA-GALACTOSIDASE"/>
    <property type="match status" value="1"/>
</dbReference>
<comment type="caution">
    <text evidence="4">The sequence shown here is derived from an EMBL/GenBank/DDBJ whole genome shotgun (WGS) entry which is preliminary data.</text>
</comment>
<feature type="domain" description="Glycoside hydrolase family 2 catalytic" evidence="2">
    <location>
        <begin position="257"/>
        <end position="546"/>
    </location>
</feature>
<dbReference type="InterPro" id="IPR017853">
    <property type="entry name" value="GH"/>
</dbReference>
<sequence length="735" mass="82216">MSKTILLNHSNWHFTKENPGIPAAVMGEAIALPHTWNAVDGQDGGNDYYRGTCWYTLALEKPAIPAGGKAVLQLDGAAMTAVIYLNGEKLAEHKGGYSTFRVDLTDHLKEENLLAISVDNCDNDTVYPQKADFTFYGGIYRDMTLHIVPAEHFALPANGAPALKVTPIVTDLATKTVEVTVEAAVVGAQSVAFALEGQSITAPVENGTAKAVFTLHDAHLWDGVDDPFLYIVSAKLGNGEETSARFGCRKFEFDPQKGFILNGRSYPLRGVSRHQDRKGMGNALTKEMMEEDISIILEMGANTIRLAHYQHAPYFYDLCDEKGLVIWAEIPYITMHMKNGRANTLTQMEELIVQNYNHPCIAVWGLSNEITAASAVNEDLLENHRLLNELAHKLDPTRKTTMANVFMLETTSPILEIPDVNSYNLYFGWYLGELEQNDEFFDKYHADFPDRCIGFSEYGADANPQYQSSHPEKGDYTESYQCVYHEHIAKMIADRPWLWATHVWNMFDFAADGRDEGGKHGENQKGLVTFDRKLKKDPFYLYKAYWSKEPFVHLCGSRYVDRAEDVTEIKVYSNLPEVSLYKDGQLVETKQGDKVFTFQLPITGKHSIEARSGEHSSVILVNKVDAPNPDYAMDNRKNVTNWFDGELDESCWSVKDNMAAAMADPKAGPILKQIREKAAASRGDVAAAVKDNPALVAMMERAMQRMTIQSMLMQAGTSEEDIKQLNRVLQGIAKE</sequence>
<feature type="domain" description="Glycosyl hydrolases family 2 sugar binding" evidence="3">
    <location>
        <begin position="49"/>
        <end position="149"/>
    </location>
</feature>
<dbReference type="EMBL" id="NMTV01000068">
    <property type="protein sequence ID" value="PDX71572.1"/>
    <property type="molecule type" value="Genomic_DNA"/>
</dbReference>
<evidence type="ECO:0000313" key="4">
    <source>
        <dbReference type="EMBL" id="PDX71572.1"/>
    </source>
</evidence>
<dbReference type="InterPro" id="IPR006104">
    <property type="entry name" value="Glyco_hydro_2_N"/>
</dbReference>
<protein>
    <submittedName>
        <fullName evidence="4">Beta-galactosidase</fullName>
    </submittedName>
</protein>
<dbReference type="Pfam" id="PF02837">
    <property type="entry name" value="Glyco_hydro_2_N"/>
    <property type="match status" value="1"/>
</dbReference>
<evidence type="ECO:0000259" key="3">
    <source>
        <dbReference type="Pfam" id="PF02837"/>
    </source>
</evidence>
<dbReference type="SUPFAM" id="SSF51445">
    <property type="entry name" value="(Trans)glycosidases"/>
    <property type="match status" value="1"/>
</dbReference>
<evidence type="ECO:0000259" key="2">
    <source>
        <dbReference type="Pfam" id="PF02836"/>
    </source>
</evidence>
<organism evidence="4 5">
    <name type="scientific">Faecalibacterium prausnitzii</name>
    <dbReference type="NCBI Taxonomy" id="853"/>
    <lineage>
        <taxon>Bacteria</taxon>
        <taxon>Bacillati</taxon>
        <taxon>Bacillota</taxon>
        <taxon>Clostridia</taxon>
        <taxon>Eubacteriales</taxon>
        <taxon>Oscillospiraceae</taxon>
        <taxon>Faecalibacterium</taxon>
    </lineage>
</organism>
<dbReference type="Proteomes" id="UP000219901">
    <property type="component" value="Unassembled WGS sequence"/>
</dbReference>
<dbReference type="Gene3D" id="3.20.20.80">
    <property type="entry name" value="Glycosidases"/>
    <property type="match status" value="1"/>
</dbReference>
<dbReference type="PRINTS" id="PR00132">
    <property type="entry name" value="GLHYDRLASE2"/>
</dbReference>
<comment type="similarity">
    <text evidence="1">Belongs to the glycosyl hydrolase 2 family.</text>
</comment>
<gene>
    <name evidence="4" type="ORF">CGS55_12460</name>
</gene>
<dbReference type="InterPro" id="IPR006101">
    <property type="entry name" value="Glyco_hydro_2"/>
</dbReference>
<dbReference type="SUPFAM" id="SSF49785">
    <property type="entry name" value="Galactose-binding domain-like"/>
    <property type="match status" value="1"/>
</dbReference>
<dbReference type="PANTHER" id="PTHR42732:SF1">
    <property type="entry name" value="BETA-MANNOSIDASE"/>
    <property type="match status" value="1"/>
</dbReference>
<dbReference type="InterPro" id="IPR006103">
    <property type="entry name" value="Glyco_hydro_2_cat"/>
</dbReference>
<dbReference type="RefSeq" id="WP_097783712.1">
    <property type="nucleotide sequence ID" value="NZ_NMTV01000068.1"/>
</dbReference>
<dbReference type="GO" id="GO:0005975">
    <property type="term" value="P:carbohydrate metabolic process"/>
    <property type="evidence" value="ECO:0007669"/>
    <property type="project" value="InterPro"/>
</dbReference>
<dbReference type="InterPro" id="IPR013783">
    <property type="entry name" value="Ig-like_fold"/>
</dbReference>
<dbReference type="Gene3D" id="2.60.120.260">
    <property type="entry name" value="Galactose-binding domain-like"/>
    <property type="match status" value="1"/>
</dbReference>
<name>A0A2A6ZXS1_9FIRM</name>
<evidence type="ECO:0000256" key="1">
    <source>
        <dbReference type="ARBA" id="ARBA00007401"/>
    </source>
</evidence>
<proteinExistence type="inferred from homology"/>
<reference evidence="4 5" key="1">
    <citation type="journal article" date="2017" name="Front. Microbiol.">
        <title>New Insights into the Diversity of the Genus Faecalibacterium.</title>
        <authorList>
            <person name="Benevides L."/>
            <person name="Burman S."/>
            <person name="Martin R."/>
            <person name="Robert V."/>
            <person name="Thomas M."/>
            <person name="Miquel S."/>
            <person name="Chain F."/>
            <person name="Sokol H."/>
            <person name="Bermudez-Humaran L.G."/>
            <person name="Morrison M."/>
            <person name="Langella P."/>
            <person name="Azevedo V.A."/>
            <person name="Chatel J.M."/>
            <person name="Soares S."/>
        </authorList>
    </citation>
    <scope>NUCLEOTIDE SEQUENCE [LARGE SCALE GENOMIC DNA]</scope>
    <source>
        <strain evidence="4 5">CNCM I 4546</strain>
    </source>
</reference>
<dbReference type="GO" id="GO:0004553">
    <property type="term" value="F:hydrolase activity, hydrolyzing O-glycosyl compounds"/>
    <property type="evidence" value="ECO:0007669"/>
    <property type="project" value="InterPro"/>
</dbReference>
<accession>A0A2A6ZXS1</accession>
<dbReference type="InterPro" id="IPR008979">
    <property type="entry name" value="Galactose-bd-like_sf"/>
</dbReference>
<dbReference type="Pfam" id="PF02836">
    <property type="entry name" value="Glyco_hydro_2_C"/>
    <property type="match status" value="1"/>
</dbReference>
<evidence type="ECO:0000313" key="5">
    <source>
        <dbReference type="Proteomes" id="UP000219901"/>
    </source>
</evidence>
<dbReference type="Gene3D" id="2.60.40.10">
    <property type="entry name" value="Immunoglobulins"/>
    <property type="match status" value="2"/>
</dbReference>